<feature type="region of interest" description="Disordered" evidence="1">
    <location>
        <begin position="61"/>
        <end position="115"/>
    </location>
</feature>
<dbReference type="EMBL" id="CADCTF010000034">
    <property type="protein sequence ID" value="CAA9223186.1"/>
    <property type="molecule type" value="Genomic_DNA"/>
</dbReference>
<proteinExistence type="predicted"/>
<protein>
    <submittedName>
        <fullName evidence="2">Uncharacterized protein</fullName>
    </submittedName>
</protein>
<feature type="compositionally biased region" description="Basic and acidic residues" evidence="1">
    <location>
        <begin position="66"/>
        <end position="86"/>
    </location>
</feature>
<name>A0A6J4HFC2_9ACTN</name>
<dbReference type="AlphaFoldDB" id="A0A6J4HFC2"/>
<feature type="non-terminal residue" evidence="2">
    <location>
        <position position="115"/>
    </location>
</feature>
<feature type="compositionally biased region" description="Low complexity" evidence="1">
    <location>
        <begin position="8"/>
        <end position="25"/>
    </location>
</feature>
<feature type="non-terminal residue" evidence="2">
    <location>
        <position position="1"/>
    </location>
</feature>
<feature type="region of interest" description="Disordered" evidence="1">
    <location>
        <begin position="1"/>
        <end position="46"/>
    </location>
</feature>
<gene>
    <name evidence="2" type="ORF">AVDCRST_MAG50-697</name>
</gene>
<evidence type="ECO:0000313" key="2">
    <source>
        <dbReference type="EMBL" id="CAA9223186.1"/>
    </source>
</evidence>
<sequence>AGSNAAISSATSPCSCRSRSSTEPSYTNTCSHARRFPTADAGGRWTTSPWMDAAVRRRRAAFPGVVHRDQQPRSGRGTDRRQDHRATTGAPARSPRSCERAIAASASSRTTPVAM</sequence>
<accession>A0A6J4HFC2</accession>
<organism evidence="2">
    <name type="scientific">uncultured Acidimicrobiales bacterium</name>
    <dbReference type="NCBI Taxonomy" id="310071"/>
    <lineage>
        <taxon>Bacteria</taxon>
        <taxon>Bacillati</taxon>
        <taxon>Actinomycetota</taxon>
        <taxon>Acidimicrobiia</taxon>
        <taxon>Acidimicrobiales</taxon>
        <taxon>environmental samples</taxon>
    </lineage>
</organism>
<evidence type="ECO:0000256" key="1">
    <source>
        <dbReference type="SAM" id="MobiDB-lite"/>
    </source>
</evidence>
<reference evidence="2" key="1">
    <citation type="submission" date="2020-02" db="EMBL/GenBank/DDBJ databases">
        <authorList>
            <person name="Meier V. D."/>
        </authorList>
    </citation>
    <scope>NUCLEOTIDE SEQUENCE</scope>
    <source>
        <strain evidence="2">AVDCRST_MAG50</strain>
    </source>
</reference>
<feature type="compositionally biased region" description="Low complexity" evidence="1">
    <location>
        <begin position="100"/>
        <end position="109"/>
    </location>
</feature>